<evidence type="ECO:0000256" key="6">
    <source>
        <dbReference type="PIRSR" id="PIRSR037599-4"/>
    </source>
</evidence>
<evidence type="ECO:0000256" key="5">
    <source>
        <dbReference type="PIRSR" id="PIRSR037599-3"/>
    </source>
</evidence>
<dbReference type="NCBIfam" id="NF011963">
    <property type="entry name" value="PRK15434.1"/>
    <property type="match status" value="1"/>
</dbReference>
<dbReference type="InterPro" id="IPR000086">
    <property type="entry name" value="NUDIX_hydrolase_dom"/>
</dbReference>
<feature type="domain" description="Nudix hydrolase" evidence="7">
    <location>
        <begin position="12"/>
        <end position="151"/>
    </location>
</feature>
<dbReference type="PANTHER" id="PTHR43046">
    <property type="entry name" value="GDP-MANNOSE MANNOSYL HYDROLASE"/>
    <property type="match status" value="1"/>
</dbReference>
<evidence type="ECO:0000313" key="9">
    <source>
        <dbReference type="Proteomes" id="UP000317839"/>
    </source>
</evidence>
<feature type="binding site" evidence="5">
    <location>
        <position position="121"/>
    </location>
    <ligand>
        <name>Mg(2+)</name>
        <dbReference type="ChEBI" id="CHEBI:18420"/>
    </ligand>
</feature>
<keyword evidence="2 8" id="KW-0378">Hydrolase</keyword>
<sequence length="156" mass="18186">MLSVEDFKATVRNTPLVSLDLIIKNNKGEVLVGKRINSPAKNYWFVPGGRIFKNESIEKALSRIMNEEVGMLFSKKECKSLGVYEHFYQDSFYSKEVSTHYIVLAFEIKMDKEIAELPKKQHSEYRLIDINELLTNEQVHQNTKMYFETKSILNTN</sequence>
<dbReference type="PIRSF" id="PIRSF037599">
    <property type="entry name" value="GDPMH"/>
    <property type="match status" value="1"/>
</dbReference>
<dbReference type="Pfam" id="PF00293">
    <property type="entry name" value="NUDIX"/>
    <property type="match status" value="1"/>
</dbReference>
<dbReference type="InterPro" id="IPR033715">
    <property type="entry name" value="GDPMH"/>
</dbReference>
<comment type="cofactor">
    <cofactor evidence="5">
        <name>Mg(2+)</name>
        <dbReference type="ChEBI" id="CHEBI:18420"/>
    </cofactor>
    <text evidence="5">Binds 1 Mg(2+) ion per subunit.</text>
</comment>
<dbReference type="GO" id="GO:0008727">
    <property type="term" value="F:GDP-mannose mannosyl hydrolase activity"/>
    <property type="evidence" value="ECO:0007669"/>
    <property type="project" value="InterPro"/>
</dbReference>
<feature type="binding site" evidence="5">
    <location>
        <position position="68"/>
    </location>
    <ligand>
        <name>Mg(2+)</name>
        <dbReference type="ChEBI" id="CHEBI:18420"/>
    </ligand>
</feature>
<feature type="binding site" evidence="5">
    <location>
        <position position="48"/>
    </location>
    <ligand>
        <name>Mg(2+)</name>
        <dbReference type="ChEBI" id="CHEBI:18420"/>
    </ligand>
</feature>
<gene>
    <name evidence="8" type="ORF">FLL45_03525</name>
</gene>
<dbReference type="SUPFAM" id="SSF55811">
    <property type="entry name" value="Nudix"/>
    <property type="match status" value="1"/>
</dbReference>
<name>A0A545TII9_9GAMM</name>
<dbReference type="PANTHER" id="PTHR43046:SF12">
    <property type="entry name" value="GDP-MANNOSE MANNOSYL HYDROLASE"/>
    <property type="match status" value="1"/>
</dbReference>
<evidence type="ECO:0000259" key="7">
    <source>
        <dbReference type="PROSITE" id="PS51462"/>
    </source>
</evidence>
<dbReference type="EMBL" id="VIKR01000001">
    <property type="protein sequence ID" value="TQV77035.1"/>
    <property type="molecule type" value="Genomic_DNA"/>
</dbReference>
<dbReference type="RefSeq" id="WP_142888395.1">
    <property type="nucleotide sequence ID" value="NZ_VIKR01000001.1"/>
</dbReference>
<accession>A0A545TII9</accession>
<keyword evidence="3 5" id="KW-0460">Magnesium</keyword>
<dbReference type="GO" id="GO:0046872">
    <property type="term" value="F:metal ion binding"/>
    <property type="evidence" value="ECO:0007669"/>
    <property type="project" value="UniProtKB-KW"/>
</dbReference>
<dbReference type="AlphaFoldDB" id="A0A545TII9"/>
<evidence type="ECO:0000256" key="4">
    <source>
        <dbReference type="PIRSR" id="PIRSR037599-1"/>
    </source>
</evidence>
<organism evidence="8 9">
    <name type="scientific">Aliikangiella marina</name>
    <dbReference type="NCBI Taxonomy" id="1712262"/>
    <lineage>
        <taxon>Bacteria</taxon>
        <taxon>Pseudomonadati</taxon>
        <taxon>Pseudomonadota</taxon>
        <taxon>Gammaproteobacteria</taxon>
        <taxon>Oceanospirillales</taxon>
        <taxon>Pleioneaceae</taxon>
        <taxon>Aliikangiella</taxon>
    </lineage>
</organism>
<dbReference type="OrthoDB" id="542521at2"/>
<dbReference type="Proteomes" id="UP000317839">
    <property type="component" value="Unassembled WGS sequence"/>
</dbReference>
<comment type="caution">
    <text evidence="8">The sequence shown here is derived from an EMBL/GenBank/DDBJ whole genome shotgun (WGS) entry which is preliminary data.</text>
</comment>
<reference evidence="8 9" key="1">
    <citation type="submission" date="2019-06" db="EMBL/GenBank/DDBJ databases">
        <title>Draft genome of Aliikangiella marina GYP-15.</title>
        <authorList>
            <person name="Wang G."/>
        </authorList>
    </citation>
    <scope>NUCLEOTIDE SEQUENCE [LARGE SCALE GENOMIC DNA]</scope>
    <source>
        <strain evidence="8 9">GYP-15</strain>
    </source>
</reference>
<proteinExistence type="predicted"/>
<evidence type="ECO:0000256" key="1">
    <source>
        <dbReference type="ARBA" id="ARBA00022723"/>
    </source>
</evidence>
<dbReference type="CDD" id="cd03430">
    <property type="entry name" value="NUDIX_GDPMH_NudD"/>
    <property type="match status" value="1"/>
</dbReference>
<evidence type="ECO:0000313" key="8">
    <source>
        <dbReference type="EMBL" id="TQV77035.1"/>
    </source>
</evidence>
<feature type="site" description="Critical for catalysis" evidence="4">
    <location>
        <position position="122"/>
    </location>
</feature>
<dbReference type="Gene3D" id="3.90.79.10">
    <property type="entry name" value="Nucleoside Triphosphate Pyrophosphohydrolase"/>
    <property type="match status" value="1"/>
</dbReference>
<protein>
    <submittedName>
        <fullName evidence="8">GDP-mannose mannosyl hydrolase</fullName>
    </submittedName>
</protein>
<feature type="short sequence motif" description="Nudix box" evidence="6">
    <location>
        <begin position="49"/>
        <end position="70"/>
    </location>
</feature>
<dbReference type="PROSITE" id="PS51462">
    <property type="entry name" value="NUDIX"/>
    <property type="match status" value="1"/>
</dbReference>
<evidence type="ECO:0000256" key="2">
    <source>
        <dbReference type="ARBA" id="ARBA00022801"/>
    </source>
</evidence>
<keyword evidence="9" id="KW-1185">Reference proteome</keyword>
<keyword evidence="1 5" id="KW-0479">Metal-binding</keyword>
<evidence type="ECO:0000256" key="3">
    <source>
        <dbReference type="ARBA" id="ARBA00022842"/>
    </source>
</evidence>
<dbReference type="InterPro" id="IPR015797">
    <property type="entry name" value="NUDIX_hydrolase-like_dom_sf"/>
</dbReference>